<reference evidence="5" key="1">
    <citation type="submission" date="2011-12" db="EMBL/GenBank/DDBJ databases">
        <title>The Draft Genome of Lepisosteus oculatus.</title>
        <authorList>
            <consortium name="The Broad Institute Genome Assembly &amp; Analysis Group"/>
            <consortium name="Computational R&amp;D Group"/>
            <consortium name="and Sequencing Platform"/>
            <person name="Di Palma F."/>
            <person name="Alfoldi J."/>
            <person name="Johnson J."/>
            <person name="Berlin A."/>
            <person name="Gnerre S."/>
            <person name="Jaffe D."/>
            <person name="MacCallum I."/>
            <person name="Young S."/>
            <person name="Walker B.J."/>
            <person name="Lander E.S."/>
            <person name="Lindblad-Toh K."/>
        </authorList>
    </citation>
    <scope>NUCLEOTIDE SEQUENCE [LARGE SCALE GENOMIC DNA]</scope>
</reference>
<dbReference type="PANTHER" id="PTHR15871">
    <property type="entry name" value="PH DOMAIN-CONTAINING PROTEIN"/>
    <property type="match status" value="1"/>
</dbReference>
<feature type="compositionally biased region" description="Basic residues" evidence="2">
    <location>
        <begin position="143"/>
        <end position="158"/>
    </location>
</feature>
<evidence type="ECO:0000256" key="1">
    <source>
        <dbReference type="SAM" id="Coils"/>
    </source>
</evidence>
<evidence type="ECO:0000256" key="2">
    <source>
        <dbReference type="SAM" id="MobiDB-lite"/>
    </source>
</evidence>
<feature type="domain" description="PH" evidence="3">
    <location>
        <begin position="17"/>
        <end position="120"/>
    </location>
</feature>
<dbReference type="eggNOG" id="ENOG502QVFF">
    <property type="taxonomic scope" value="Eukaryota"/>
</dbReference>
<dbReference type="FunCoup" id="W5N9R5">
    <property type="interactions" value="8"/>
</dbReference>
<sequence>MEDDGNEQKEQPKAAKVPEKAGWIKKSSGKILGTYKDRYIQLERTEILVYDNEDLKNCMEKVDLENYDKCHELRSAFKKRNRLILIRAPKSGSKVHDIKLQTQSPEEKEAWIKALSDGINRAKNKVFDEIKVDESCSLEHVTRSRPKGNHGRRPPTRIHMKEVASVASDGILRLDLDAVDNTPNGNHPVFTDANDINEVGKPTSSGEPTPQKKVLKPPMPPSKENKLSVLTEKEELKEVSPDGDSTDPLAPTAPPDKLSITPEEDGSAQTPAPPSPPAKDLKPPMPPSKDKKPAPPADKEGSEDSLAADNTDQGGEEAEDVSPTSPPDEVLQPQEIKTSPPVTELQESAETPPAQDASCPPTPSPEEQVAAPSPSEVETEATPAAGSSAEMETLKPSSPPPKPKSLSPEPIIKNSAPPAPPKKKPLKPLIKTTASDQPSDTGEASGVVWLAEAKQKSPPEDSATATQPDASESLKPSQPKEDGPLSQESNSEQEDVKSDNSTHSSQSGDESESDNMRASTTALSGSRENLSEDSGDEDKATQRLEEEPRTTEKAKETCFQDADKVASVQQLVQSKRIMQPSPPPVPLKLISKEKFASTGDLLSESAQQSSRETMRELNTDMNKLKNQVSLELEKTEELLQKLDEKKTAKGSQGNLPDGLVPEDPSAEEILNEAVEKLRKADEFLKEVQNLKESNSTGKKSK</sequence>
<evidence type="ECO:0000259" key="3">
    <source>
        <dbReference type="PROSITE" id="PS50003"/>
    </source>
</evidence>
<dbReference type="Gene3D" id="2.30.29.30">
    <property type="entry name" value="Pleckstrin-homology domain (PH domain)/Phosphotyrosine-binding domain (PTB)"/>
    <property type="match status" value="1"/>
</dbReference>
<protein>
    <submittedName>
        <fullName evidence="4">Pleckstrin homology domain containing, family O member 2</fullName>
    </submittedName>
</protein>
<dbReference type="PROSITE" id="PS50003">
    <property type="entry name" value="PH_DOMAIN"/>
    <property type="match status" value="1"/>
</dbReference>
<dbReference type="GeneTree" id="ENSGT00530000063760"/>
<dbReference type="EMBL" id="AHAT01024790">
    <property type="status" value="NOT_ANNOTATED_CDS"/>
    <property type="molecule type" value="Genomic_DNA"/>
</dbReference>
<reference evidence="4" key="3">
    <citation type="submission" date="2025-09" db="UniProtKB">
        <authorList>
            <consortium name="Ensembl"/>
        </authorList>
    </citation>
    <scope>IDENTIFICATION</scope>
</reference>
<dbReference type="SMART" id="SM00233">
    <property type="entry name" value="PH"/>
    <property type="match status" value="1"/>
</dbReference>
<feature type="compositionally biased region" description="Basic and acidic residues" evidence="2">
    <location>
        <begin position="537"/>
        <end position="563"/>
    </location>
</feature>
<feature type="compositionally biased region" description="Basic and acidic residues" evidence="2">
    <location>
        <begin position="288"/>
        <end position="302"/>
    </location>
</feature>
<feature type="region of interest" description="Disordered" evidence="2">
    <location>
        <begin position="1"/>
        <end position="20"/>
    </location>
</feature>
<dbReference type="SUPFAM" id="SSF50729">
    <property type="entry name" value="PH domain-like"/>
    <property type="match status" value="1"/>
</dbReference>
<feature type="compositionally biased region" description="Polar residues" evidence="2">
    <location>
        <begin position="516"/>
        <end position="528"/>
    </location>
</feature>
<dbReference type="AlphaFoldDB" id="W5N9R5"/>
<dbReference type="PANTHER" id="PTHR15871:SF2">
    <property type="entry name" value="PLECKSTRIN HOMOLOGY DOMAIN-CONTAINING FAMILY O MEMBER 2"/>
    <property type="match status" value="1"/>
</dbReference>
<feature type="region of interest" description="Disordered" evidence="2">
    <location>
        <begin position="139"/>
        <end position="158"/>
    </location>
</feature>
<feature type="compositionally biased region" description="Low complexity" evidence="2">
    <location>
        <begin position="404"/>
        <end position="416"/>
    </location>
</feature>
<feature type="compositionally biased region" description="Basic and acidic residues" evidence="2">
    <location>
        <begin position="1"/>
        <end position="19"/>
    </location>
</feature>
<proteinExistence type="predicted"/>
<accession>W5N9R5</accession>
<name>W5N9R5_LEPOC</name>
<feature type="region of interest" description="Disordered" evidence="2">
    <location>
        <begin position="183"/>
        <end position="563"/>
    </location>
</feature>
<dbReference type="InterPro" id="IPR043448">
    <property type="entry name" value="PKHO1/2"/>
</dbReference>
<feature type="coiled-coil region" evidence="1">
    <location>
        <begin position="607"/>
        <end position="645"/>
    </location>
</feature>
<feature type="compositionally biased region" description="Basic and acidic residues" evidence="2">
    <location>
        <begin position="223"/>
        <end position="240"/>
    </location>
</feature>
<evidence type="ECO:0000313" key="4">
    <source>
        <dbReference type="Ensembl" id="ENSLOCP00000017374.1"/>
    </source>
</evidence>
<dbReference type="Ensembl" id="ENSLOCT00000017405.1">
    <property type="protein sequence ID" value="ENSLOCP00000017374.1"/>
    <property type="gene ID" value="ENSLOCG00000014101.1"/>
</dbReference>
<feature type="compositionally biased region" description="Polar residues" evidence="2">
    <location>
        <begin position="432"/>
        <end position="442"/>
    </location>
</feature>
<feature type="compositionally biased region" description="Polar residues" evidence="2">
    <location>
        <begin position="463"/>
        <end position="476"/>
    </location>
</feature>
<dbReference type="InterPro" id="IPR001849">
    <property type="entry name" value="PH_domain"/>
</dbReference>
<feature type="region of interest" description="Disordered" evidence="2">
    <location>
        <begin position="645"/>
        <end position="664"/>
    </location>
</feature>
<dbReference type="Proteomes" id="UP000018468">
    <property type="component" value="Linkage group LG3"/>
</dbReference>
<dbReference type="InParanoid" id="W5N9R5"/>
<dbReference type="GO" id="GO:0071888">
    <property type="term" value="P:macrophage apoptotic process"/>
    <property type="evidence" value="ECO:0000318"/>
    <property type="project" value="GO_Central"/>
</dbReference>
<feature type="compositionally biased region" description="Polar residues" evidence="2">
    <location>
        <begin position="335"/>
        <end position="349"/>
    </location>
</feature>
<feature type="compositionally biased region" description="Pro residues" evidence="2">
    <location>
        <begin position="271"/>
        <end position="287"/>
    </location>
</feature>
<reference evidence="4" key="2">
    <citation type="submission" date="2025-08" db="UniProtKB">
        <authorList>
            <consortium name="Ensembl"/>
        </authorList>
    </citation>
    <scope>IDENTIFICATION</scope>
</reference>
<evidence type="ECO:0000313" key="5">
    <source>
        <dbReference type="Proteomes" id="UP000018468"/>
    </source>
</evidence>
<dbReference type="OMA" id="SKVCDVK"/>
<dbReference type="InterPro" id="IPR011993">
    <property type="entry name" value="PH-like_dom_sf"/>
</dbReference>
<dbReference type="Bgee" id="ENSLOCG00000014101">
    <property type="expression patterns" value="Expressed in heart and 13 other cell types or tissues"/>
</dbReference>
<keyword evidence="5" id="KW-1185">Reference proteome</keyword>
<dbReference type="Pfam" id="PF00169">
    <property type="entry name" value="PH"/>
    <property type="match status" value="1"/>
</dbReference>
<organism evidence="4 5">
    <name type="scientific">Lepisosteus oculatus</name>
    <name type="common">Spotted gar</name>
    <dbReference type="NCBI Taxonomy" id="7918"/>
    <lineage>
        <taxon>Eukaryota</taxon>
        <taxon>Metazoa</taxon>
        <taxon>Chordata</taxon>
        <taxon>Craniata</taxon>
        <taxon>Vertebrata</taxon>
        <taxon>Euteleostomi</taxon>
        <taxon>Actinopterygii</taxon>
        <taxon>Neopterygii</taxon>
        <taxon>Holostei</taxon>
        <taxon>Semionotiformes</taxon>
        <taxon>Lepisosteidae</taxon>
        <taxon>Lepisosteus</taxon>
    </lineage>
</organism>
<keyword evidence="1" id="KW-0175">Coiled coil</keyword>
<dbReference type="HOGENOM" id="CLU_026551_2_0_1"/>